<proteinExistence type="predicted"/>
<keyword evidence="4 6" id="KW-0560">Oxidoreductase</keyword>
<reference evidence="6 7" key="1">
    <citation type="journal article" date="2013" name="Genome Announc.">
        <title>Complete Genome Sequence of the Sesbania Symbiont and Rice Growth-Promoting Endophyte Rhizobium sp. Strain IRBG74.</title>
        <authorList>
            <person name="Crook M.B."/>
            <person name="Mitra S."/>
            <person name="Ane J.M."/>
            <person name="Sadowsky M.J."/>
            <person name="Gyaneshwar P."/>
        </authorList>
    </citation>
    <scope>NUCLEOTIDE SEQUENCE [LARGE SCALE GENOMIC DNA]</scope>
    <source>
        <strain evidence="6 7">IRBG74</strain>
        <plasmid evidence="7">IRBL74_p</plasmid>
    </source>
</reference>
<dbReference type="Pfam" id="PF00890">
    <property type="entry name" value="FAD_binding_2"/>
    <property type="match status" value="1"/>
</dbReference>
<organism evidence="6 7">
    <name type="scientific">Agrobacterium pusense</name>
    <dbReference type="NCBI Taxonomy" id="648995"/>
    <lineage>
        <taxon>Bacteria</taxon>
        <taxon>Pseudomonadati</taxon>
        <taxon>Pseudomonadota</taxon>
        <taxon>Alphaproteobacteria</taxon>
        <taxon>Hyphomicrobiales</taxon>
        <taxon>Rhizobiaceae</taxon>
        <taxon>Rhizobium/Agrobacterium group</taxon>
        <taxon>Agrobacterium</taxon>
    </lineage>
</organism>
<dbReference type="PROSITE" id="PS51257">
    <property type="entry name" value="PROKAR_LIPOPROTEIN"/>
    <property type="match status" value="1"/>
</dbReference>
<dbReference type="SUPFAM" id="SSF56425">
    <property type="entry name" value="Succinate dehydrogenase/fumarate reductase flavoprotein, catalytic domain"/>
    <property type="match status" value="1"/>
</dbReference>
<dbReference type="InterPro" id="IPR027477">
    <property type="entry name" value="Succ_DH/fumarate_Rdtase_cat_sf"/>
</dbReference>
<evidence type="ECO:0000313" key="6">
    <source>
        <dbReference type="EMBL" id="CDI12156.1"/>
    </source>
</evidence>
<dbReference type="PRINTS" id="PR00411">
    <property type="entry name" value="PNDRDTASEI"/>
</dbReference>
<accession>U4QIC7</accession>
<evidence type="ECO:0000256" key="1">
    <source>
        <dbReference type="ARBA" id="ARBA00001974"/>
    </source>
</evidence>
<evidence type="ECO:0000259" key="5">
    <source>
        <dbReference type="Pfam" id="PF00890"/>
    </source>
</evidence>
<dbReference type="PANTHER" id="PTHR43400:SF7">
    <property type="entry name" value="FAD-DEPENDENT OXIDOREDUCTASE 2 FAD BINDING DOMAIN-CONTAINING PROTEIN"/>
    <property type="match status" value="1"/>
</dbReference>
<dbReference type="RefSeq" id="WP_022557455.1">
    <property type="nucleotide sequence ID" value="NC_022536.1"/>
</dbReference>
<dbReference type="AlphaFoldDB" id="U4QIC7"/>
<dbReference type="EMBL" id="HG518324">
    <property type="protein sequence ID" value="CDI12156.1"/>
    <property type="molecule type" value="Genomic_DNA"/>
</dbReference>
<comment type="cofactor">
    <cofactor evidence="1">
        <name>FAD</name>
        <dbReference type="ChEBI" id="CHEBI:57692"/>
    </cofactor>
</comment>
<dbReference type="Proteomes" id="UP000016944">
    <property type="component" value="Plasmid IRBL74_p"/>
</dbReference>
<protein>
    <submittedName>
        <fullName evidence="6">Fumarate reductase, flavoprotein subunit</fullName>
        <ecNumber evidence="6">1.3.99.1</ecNumber>
    </submittedName>
</protein>
<dbReference type="SUPFAM" id="SSF51905">
    <property type="entry name" value="FAD/NAD(P)-binding domain"/>
    <property type="match status" value="1"/>
</dbReference>
<dbReference type="KEGG" id="rir:BN877_p0434"/>
<dbReference type="Gene3D" id="3.90.700.10">
    <property type="entry name" value="Succinate dehydrogenase/fumarate reductase flavoprotein, catalytic domain"/>
    <property type="match status" value="1"/>
</dbReference>
<dbReference type="PATRIC" id="fig|424182.3.peg.5146"/>
<evidence type="ECO:0000256" key="3">
    <source>
        <dbReference type="ARBA" id="ARBA00022827"/>
    </source>
</evidence>
<geneLocation type="plasmid" evidence="6 7">
    <name>IRBL74_p</name>
</geneLocation>
<sequence>MSICKYSSYDIVIAGSGASGCAAAVQAGQEGLSVLLVEKADAVGGCGVFTEGLLGLQTAEAKAQGIEITPEEVFKEEAEFSKYKANLPILRNLINASNDTVEWLRNLGVSFDPITAMGHGKPVMQPYKGGGWAVINDALIPNAKKLGAEILTSTALVELHADEAGDIEGVTLRNESTGETEFIATRAVVVGTGGYINNEEMLREYTNYDIDRFVPLNHGHATGDGSRSMWSVGARKHRVGTLMVYGAFLKDSEQPTFAMMNHLTNAAAMQPLLWVNEKGLRFVNEDVVFNMVMAGNANLSQNKVFSILSQDNVNRLIEVGNFVGMGLAVRNGDKLDQLQHLIDGAVNGHKTYIQKANSLPELAEKLGVPADTLQKTIADYNHYAETQTDEQFGKPAEYLLKVEGGPFYGFVLSTCGFCSMGGVEVNTRNEVISEENGAICGLYATGNESSGMLVGDSYDYTNGGLAVSYSFYSGRNAATNAAAYLKERA</sequence>
<evidence type="ECO:0000256" key="2">
    <source>
        <dbReference type="ARBA" id="ARBA00022630"/>
    </source>
</evidence>
<dbReference type="InterPro" id="IPR050315">
    <property type="entry name" value="FAD-oxidoreductase_2"/>
</dbReference>
<evidence type="ECO:0000256" key="4">
    <source>
        <dbReference type="ARBA" id="ARBA00023002"/>
    </source>
</evidence>
<dbReference type="GO" id="GO:0016491">
    <property type="term" value="F:oxidoreductase activity"/>
    <property type="evidence" value="ECO:0007669"/>
    <property type="project" value="UniProtKB-KW"/>
</dbReference>
<name>U4QIC7_9HYPH</name>
<keyword evidence="3" id="KW-0274">FAD</keyword>
<feature type="domain" description="FAD-dependent oxidoreductase 2 FAD-binding" evidence="5">
    <location>
        <begin position="10"/>
        <end position="452"/>
    </location>
</feature>
<gene>
    <name evidence="6" type="ORF">BN877_p0434</name>
</gene>
<dbReference type="InterPro" id="IPR036188">
    <property type="entry name" value="FAD/NAD-bd_sf"/>
</dbReference>
<dbReference type="PANTHER" id="PTHR43400">
    <property type="entry name" value="FUMARATE REDUCTASE"/>
    <property type="match status" value="1"/>
</dbReference>
<dbReference type="EC" id="1.3.99.1" evidence="6"/>
<evidence type="ECO:0000313" key="7">
    <source>
        <dbReference type="Proteomes" id="UP000016944"/>
    </source>
</evidence>
<keyword evidence="2" id="KW-0285">Flavoprotein</keyword>
<dbReference type="HOGENOM" id="CLU_011398_4_3_5"/>
<dbReference type="Gene3D" id="3.50.50.60">
    <property type="entry name" value="FAD/NAD(P)-binding domain"/>
    <property type="match status" value="2"/>
</dbReference>
<dbReference type="InterPro" id="IPR003953">
    <property type="entry name" value="FAD-dep_OxRdtase_2_FAD-bd"/>
</dbReference>
<keyword evidence="6" id="KW-0614">Plasmid</keyword>